<feature type="region of interest" description="Disordered" evidence="1">
    <location>
        <begin position="122"/>
        <end position="180"/>
    </location>
</feature>
<keyword evidence="4" id="KW-1185">Reference proteome</keyword>
<evidence type="ECO:0000256" key="1">
    <source>
        <dbReference type="SAM" id="MobiDB-lite"/>
    </source>
</evidence>
<gene>
    <name evidence="3" type="ORF">ACFPFW_12200</name>
</gene>
<protein>
    <recommendedName>
        <fullName evidence="5">SPOR domain-containing protein</fullName>
    </recommendedName>
</protein>
<sequence length="295" mass="30895">MTDQAAQPEPVRRPKPSPLIERLARSDATSSLHVVWGFFTIAAVISAIGVCFMPGADRRISVAMTTPVNIDLPDIPMRAERMESTESMLTRFDKDPQQIENDRLLARVKALEEQLSGITGSIAKQASQQAGSTPQMRSSATPSVSQPPAQVPPMATPQVPPAPAPLAIPAAPPPVQAAPAPPALAPLPATTAPVQTTAAPAPSPISRTSFGLDLAKDTSLGALRAKWEQLRKKHKMLEKLSPQVTIRDANGSVELHLVVGPYINAADAAKTCAALIAAGTPCDGGLYDGQSLPPG</sequence>
<keyword evidence="2" id="KW-0812">Transmembrane</keyword>
<organism evidence="3 4">
    <name type="scientific">Flaviflagellibacter deserti</name>
    <dbReference type="NCBI Taxonomy" id="2267266"/>
    <lineage>
        <taxon>Bacteria</taxon>
        <taxon>Pseudomonadati</taxon>
        <taxon>Pseudomonadota</taxon>
        <taxon>Alphaproteobacteria</taxon>
        <taxon>Hyphomicrobiales</taxon>
        <taxon>Flaviflagellibacter</taxon>
    </lineage>
</organism>
<evidence type="ECO:0008006" key="5">
    <source>
        <dbReference type="Google" id="ProtNLM"/>
    </source>
</evidence>
<proteinExistence type="predicted"/>
<evidence type="ECO:0000313" key="3">
    <source>
        <dbReference type="EMBL" id="MFC5068771.1"/>
    </source>
</evidence>
<feature type="compositionally biased region" description="Polar residues" evidence="1">
    <location>
        <begin position="122"/>
        <end position="141"/>
    </location>
</feature>
<feature type="compositionally biased region" description="Pro residues" evidence="1">
    <location>
        <begin position="149"/>
        <end position="180"/>
    </location>
</feature>
<comment type="caution">
    <text evidence="3">The sequence shown here is derived from an EMBL/GenBank/DDBJ whole genome shotgun (WGS) entry which is preliminary data.</text>
</comment>
<accession>A0ABV9Z7I1</accession>
<evidence type="ECO:0000313" key="4">
    <source>
        <dbReference type="Proteomes" id="UP001595796"/>
    </source>
</evidence>
<evidence type="ECO:0000256" key="2">
    <source>
        <dbReference type="SAM" id="Phobius"/>
    </source>
</evidence>
<keyword evidence="2" id="KW-1133">Transmembrane helix</keyword>
<dbReference type="Proteomes" id="UP001595796">
    <property type="component" value="Unassembled WGS sequence"/>
</dbReference>
<name>A0ABV9Z7I1_9HYPH</name>
<feature type="transmembrane region" description="Helical" evidence="2">
    <location>
        <begin position="34"/>
        <end position="56"/>
    </location>
</feature>
<reference evidence="4" key="1">
    <citation type="journal article" date="2019" name="Int. J. Syst. Evol. Microbiol.">
        <title>The Global Catalogue of Microorganisms (GCM) 10K type strain sequencing project: providing services to taxonomists for standard genome sequencing and annotation.</title>
        <authorList>
            <consortium name="The Broad Institute Genomics Platform"/>
            <consortium name="The Broad Institute Genome Sequencing Center for Infectious Disease"/>
            <person name="Wu L."/>
            <person name="Ma J."/>
        </authorList>
    </citation>
    <scope>NUCLEOTIDE SEQUENCE [LARGE SCALE GENOMIC DNA]</scope>
    <source>
        <strain evidence="4">CGMCC 1.16444</strain>
    </source>
</reference>
<keyword evidence="2" id="KW-0472">Membrane</keyword>
<dbReference type="EMBL" id="JBHSJF010000006">
    <property type="protein sequence ID" value="MFC5068771.1"/>
    <property type="molecule type" value="Genomic_DNA"/>
</dbReference>